<name>A0A5A7NX72_STRAF</name>
<dbReference type="AlphaFoldDB" id="A0A5A7NX72"/>
<sequence length="615" mass="66390">MDQPPESEILSSSGSEKVRGSASGNGLDGRGNSVNSDGREAQAQPQDVKERESGDVKNEDDFCSDSSLTATASSSVADSITVKTNLLVSEEGTQREQKFEFDLMALPPQARSSSPESSAPSDQPPDPTLSTAHAESKPMVCKDEENLLAEEKNIKGTNEETESCKKIDSQPQEIMPVQMNKEGSAAEKSGQPESPISSGCADGLLFIGHMAPPKNSTTVSPSSTRRLITLPSLKRCARHFLIARNIERHQKLMKMDPSRNRADKGLARTPDHVVKEKGGSQIVTSSNVVENKKQLVIQNQKSTLVGASNLLGPISLNQHKAARPISLSNPVGPTSSMDTSQYLQLLQNNNAYHLPTSGSRAHTNILGPNFARPVHPQLLVQNQAIFQSFPEATRQQHIQSNNFVIAEGNKLGIRDDKAERENLAEKAQQPIIPLMSSNFPQNLTQPNSGCLVQSPYWSYSSKTPFSQAQPQTQNQISFSANQKLPTTARAQSPTNSSVSTKTGQNPIFSPQLPKNFSSNGVTPMQAQLFFTNPYSQVQFPHHSAVTSSGLSGPNGIYMQQTRNDPSKAIFGATSDATGGSSIHTARIGGTRLPAGFSYIRPVVQGANQMKPAEQK</sequence>
<evidence type="ECO:0000313" key="3">
    <source>
        <dbReference type="Proteomes" id="UP000325081"/>
    </source>
</evidence>
<feature type="compositionally biased region" description="Basic and acidic residues" evidence="1">
    <location>
        <begin position="47"/>
        <end position="60"/>
    </location>
</feature>
<organism evidence="2 3">
    <name type="scientific">Striga asiatica</name>
    <name type="common">Asiatic witchweed</name>
    <name type="synonym">Buchnera asiatica</name>
    <dbReference type="NCBI Taxonomy" id="4170"/>
    <lineage>
        <taxon>Eukaryota</taxon>
        <taxon>Viridiplantae</taxon>
        <taxon>Streptophyta</taxon>
        <taxon>Embryophyta</taxon>
        <taxon>Tracheophyta</taxon>
        <taxon>Spermatophyta</taxon>
        <taxon>Magnoliopsida</taxon>
        <taxon>eudicotyledons</taxon>
        <taxon>Gunneridae</taxon>
        <taxon>Pentapetalae</taxon>
        <taxon>asterids</taxon>
        <taxon>lamiids</taxon>
        <taxon>Lamiales</taxon>
        <taxon>Orobanchaceae</taxon>
        <taxon>Buchnereae</taxon>
        <taxon>Striga</taxon>
    </lineage>
</organism>
<evidence type="ECO:0000313" key="2">
    <source>
        <dbReference type="EMBL" id="GER25090.1"/>
    </source>
</evidence>
<comment type="caution">
    <text evidence="2">The sequence shown here is derived from an EMBL/GenBank/DDBJ whole genome shotgun (WGS) entry which is preliminary data.</text>
</comment>
<protein>
    <recommendedName>
        <fullName evidence="4">Time for coffee</fullName>
    </recommendedName>
</protein>
<dbReference type="InterPro" id="IPR039317">
    <property type="entry name" value="TIC"/>
</dbReference>
<gene>
    <name evidence="2" type="ORF">STAS_00654</name>
</gene>
<dbReference type="OrthoDB" id="10458999at2759"/>
<accession>A0A5A7NX72</accession>
<dbReference type="GO" id="GO:0042752">
    <property type="term" value="P:regulation of circadian rhythm"/>
    <property type="evidence" value="ECO:0007669"/>
    <property type="project" value="InterPro"/>
</dbReference>
<reference evidence="3" key="1">
    <citation type="journal article" date="2019" name="Curr. Biol.">
        <title>Genome Sequence of Striga asiatica Provides Insight into the Evolution of Plant Parasitism.</title>
        <authorList>
            <person name="Yoshida S."/>
            <person name="Kim S."/>
            <person name="Wafula E.K."/>
            <person name="Tanskanen J."/>
            <person name="Kim Y.M."/>
            <person name="Honaas L."/>
            <person name="Yang Z."/>
            <person name="Spallek T."/>
            <person name="Conn C.E."/>
            <person name="Ichihashi Y."/>
            <person name="Cheong K."/>
            <person name="Cui S."/>
            <person name="Der J.P."/>
            <person name="Gundlach H."/>
            <person name="Jiao Y."/>
            <person name="Hori C."/>
            <person name="Ishida J.K."/>
            <person name="Kasahara H."/>
            <person name="Kiba T."/>
            <person name="Kim M.S."/>
            <person name="Koo N."/>
            <person name="Laohavisit A."/>
            <person name="Lee Y.H."/>
            <person name="Lumba S."/>
            <person name="McCourt P."/>
            <person name="Mortimer J.C."/>
            <person name="Mutuku J.M."/>
            <person name="Nomura T."/>
            <person name="Sasaki-Sekimoto Y."/>
            <person name="Seto Y."/>
            <person name="Wang Y."/>
            <person name="Wakatake T."/>
            <person name="Sakakibara H."/>
            <person name="Demura T."/>
            <person name="Yamaguchi S."/>
            <person name="Yoneyama K."/>
            <person name="Manabe R.I."/>
            <person name="Nelson D.C."/>
            <person name="Schulman A.H."/>
            <person name="Timko M.P."/>
            <person name="dePamphilis C.W."/>
            <person name="Choi D."/>
            <person name="Shirasu K."/>
        </authorList>
    </citation>
    <scope>NUCLEOTIDE SEQUENCE [LARGE SCALE GENOMIC DNA]</scope>
    <source>
        <strain evidence="3">cv. UVA1</strain>
    </source>
</reference>
<feature type="region of interest" description="Disordered" evidence="1">
    <location>
        <begin position="1"/>
        <end position="76"/>
    </location>
</feature>
<feature type="compositionally biased region" description="Low complexity" evidence="1">
    <location>
        <begin position="107"/>
        <end position="121"/>
    </location>
</feature>
<dbReference type="Proteomes" id="UP000325081">
    <property type="component" value="Unassembled WGS sequence"/>
</dbReference>
<keyword evidence="3" id="KW-1185">Reference proteome</keyword>
<feature type="compositionally biased region" description="Low complexity" evidence="1">
    <location>
        <begin position="64"/>
        <end position="76"/>
    </location>
</feature>
<feature type="region of interest" description="Disordered" evidence="1">
    <location>
        <begin position="100"/>
        <end position="140"/>
    </location>
</feature>
<evidence type="ECO:0000256" key="1">
    <source>
        <dbReference type="SAM" id="MobiDB-lite"/>
    </source>
</evidence>
<dbReference type="PANTHER" id="PTHR34798:SF2">
    <property type="entry name" value="PROTEIN TIME FOR COFFEE"/>
    <property type="match status" value="1"/>
</dbReference>
<feature type="region of interest" description="Disordered" evidence="1">
    <location>
        <begin position="484"/>
        <end position="512"/>
    </location>
</feature>
<evidence type="ECO:0008006" key="4">
    <source>
        <dbReference type="Google" id="ProtNLM"/>
    </source>
</evidence>
<dbReference type="GO" id="GO:0005634">
    <property type="term" value="C:nucleus"/>
    <property type="evidence" value="ECO:0007669"/>
    <property type="project" value="TreeGrafter"/>
</dbReference>
<proteinExistence type="predicted"/>
<dbReference type="EMBL" id="BKCP01000002">
    <property type="protein sequence ID" value="GER25090.1"/>
    <property type="molecule type" value="Genomic_DNA"/>
</dbReference>
<dbReference type="PANTHER" id="PTHR34798">
    <property type="entry name" value="PROTEIN TIME FOR COFFEE"/>
    <property type="match status" value="1"/>
</dbReference>